<dbReference type="Pfam" id="PF16787">
    <property type="entry name" value="NDC10_II"/>
    <property type="match status" value="1"/>
</dbReference>
<dbReference type="GO" id="GO:0060963">
    <property type="term" value="P:positive regulation of ribosomal protein gene transcription by RNA polymerase II"/>
    <property type="evidence" value="ECO:0007669"/>
    <property type="project" value="TreeGrafter"/>
</dbReference>
<dbReference type="Gene3D" id="1.10.443.20">
    <property type="entry name" value="Centromere DNA-binding protein complex CBF3 subunit, domain 2"/>
    <property type="match status" value="1"/>
</dbReference>
<dbReference type="GO" id="GO:0000978">
    <property type="term" value="F:RNA polymerase II cis-regulatory region sequence-specific DNA binding"/>
    <property type="evidence" value="ECO:0007669"/>
    <property type="project" value="TreeGrafter"/>
</dbReference>
<dbReference type="InterPro" id="IPR052146">
    <property type="entry name" value="HOT1"/>
</dbReference>
<dbReference type="SUPFAM" id="SSF56349">
    <property type="entry name" value="DNA breaking-rejoining enzymes"/>
    <property type="match status" value="1"/>
</dbReference>
<organism evidence="4 5">
    <name type="scientific">Tilletia indica</name>
    <dbReference type="NCBI Taxonomy" id="43049"/>
    <lineage>
        <taxon>Eukaryota</taxon>
        <taxon>Fungi</taxon>
        <taxon>Dikarya</taxon>
        <taxon>Basidiomycota</taxon>
        <taxon>Ustilaginomycotina</taxon>
        <taxon>Exobasidiomycetes</taxon>
        <taxon>Tilletiales</taxon>
        <taxon>Tilletiaceae</taxon>
        <taxon>Tilletia</taxon>
    </lineage>
</organism>
<sequence>MSTPSSSSSSGRPASAATHARASTITALTAAQLQAEAIAIRKRLCAVHLDKTKSDYESYLNEYERYCNDRQPPIAPYPITAPKTALFLDFCMKREHYVSGRKGDSSEEKKTIAGTQLGLSAIKQRINALEWFRKANEDEWCEHAEYAETRVKLRDNATISQLETAVRRDKRNRANAGQEQKAMGSSSATLKKDEVTRLSEWALKEGRTPAKIGTQMRDRSMLLACLGTAFRGDSLRRLEWSDLFVHQAIVPSRGDAAPVKLLALRADNSKTNQHGRLDEFAIARHRDPLHCSVGGMAMQALWSLQLGNQERPSFEPNFNSQKHGRYGFREWWAWKVFRGRHAAATQEMSYKTHDLAVRKMFSANDVDVGKTTHAGRAAGAMNARENGASVAGTKALGGWSDGGAFRSCYDRSFPLDAIWAVAGFNGSDLDSYHVPRAQTKPPQALLDQLFPWLEEERDKLKERRASNENAVDFALSAFLGCLEWFREVLLQDAAALSQHPSWSDFHFFAACPVFSSPSFHEFAAELNRSVKEINSESERQLAQLPQHLGAGVRLALVDIRVDAERQAEEIHKKLDICLQQLQGFQLLFQQARILTSDEVIDPALLVDDAYTRQIVRTTNTTTVTRTSTSNPITSSSPIPTPSQAPPQATPPAPLPFDLQLAPPPPHSPTQSLPFPTALPPFPSVTSSSTAAVESDAAQLRQQRVSALKVEAVERWGKVQMDSNEPWRYDASKDRLFPSYQFKPSPSVRDVWAEYSEGMNGRFGTRLMEQVWGTAWRLGAGMKQEWSRRKKVVELLEDITRSRPSWRHEHAVKFMEACYGGYSGRGLADWLSKTSGFKRKHSSTQQTSAPVDPAVAAAEHEEQQSARAIIMLRLRSWSP</sequence>
<dbReference type="InterPro" id="IPR011010">
    <property type="entry name" value="DNA_brk_join_enz"/>
</dbReference>
<accession>A0A177TPW9</accession>
<dbReference type="Pfam" id="PF12550">
    <property type="entry name" value="GCR1_C"/>
    <property type="match status" value="1"/>
</dbReference>
<dbReference type="AlphaFoldDB" id="A0A177TPW9"/>
<dbReference type="InterPro" id="IPR038279">
    <property type="entry name" value="Ndc10_dom2_sf"/>
</dbReference>
<evidence type="ECO:0000259" key="2">
    <source>
        <dbReference type="PROSITE" id="PS51898"/>
    </source>
</evidence>
<dbReference type="PANTHER" id="PTHR37784">
    <property type="entry name" value="PROTEIN MSN1"/>
    <property type="match status" value="1"/>
</dbReference>
<feature type="region of interest" description="Disordered" evidence="1">
    <location>
        <begin position="169"/>
        <end position="189"/>
    </location>
</feature>
<keyword evidence="5" id="KW-1185">Reference proteome</keyword>
<reference evidence="4" key="2">
    <citation type="journal article" date="2019" name="IMA Fungus">
        <title>Genome sequencing and comparison of five Tilletia species to identify candidate genes for the detection of regulated species infecting wheat.</title>
        <authorList>
            <person name="Nguyen H.D.T."/>
            <person name="Sultana T."/>
            <person name="Kesanakurti P."/>
            <person name="Hambleton S."/>
        </authorList>
    </citation>
    <scope>NUCLEOTIDE SEQUENCE</scope>
    <source>
        <strain evidence="4">DAOMC 236416</strain>
    </source>
</reference>
<dbReference type="InterPro" id="IPR031872">
    <property type="entry name" value="NDC10_II"/>
</dbReference>
<reference evidence="4" key="1">
    <citation type="submission" date="2016-04" db="EMBL/GenBank/DDBJ databases">
        <authorList>
            <person name="Nguyen H.D."/>
            <person name="Samba Siva P."/>
            <person name="Cullis J."/>
            <person name="Levesque C.A."/>
            <person name="Hambleton S."/>
        </authorList>
    </citation>
    <scope>NUCLEOTIDE SEQUENCE</scope>
    <source>
        <strain evidence="4">DAOMC 236416</strain>
    </source>
</reference>
<dbReference type="InterPro" id="IPR002104">
    <property type="entry name" value="Integrase_catalytic"/>
</dbReference>
<feature type="compositionally biased region" description="Pro residues" evidence="1">
    <location>
        <begin position="638"/>
        <end position="654"/>
    </location>
</feature>
<comment type="caution">
    <text evidence="4">The sequence shown here is derived from an EMBL/GenBank/DDBJ whole genome shotgun (WGS) entry which is preliminary data.</text>
</comment>
<feature type="domain" description="Tyr recombinase" evidence="2">
    <location>
        <begin position="185"/>
        <end position="422"/>
    </location>
</feature>
<dbReference type="EMBL" id="LWDF02000018">
    <property type="protein sequence ID" value="KAE8260098.1"/>
    <property type="molecule type" value="Genomic_DNA"/>
</dbReference>
<proteinExistence type="predicted"/>
<dbReference type="Proteomes" id="UP000077521">
    <property type="component" value="Unassembled WGS sequence"/>
</dbReference>
<dbReference type="InterPro" id="IPR022210">
    <property type="entry name" value="TF_GCR1-like"/>
</dbReference>
<name>A0A177TPW9_9BASI</name>
<dbReference type="EMBL" id="LWDF02000018">
    <property type="protein sequence ID" value="KAE8260097.1"/>
    <property type="molecule type" value="Genomic_DNA"/>
</dbReference>
<gene>
    <name evidence="4" type="ORF">A4X13_0g554</name>
    <name evidence="3" type="ORF">A4X13_0g555</name>
</gene>
<dbReference type="GO" id="GO:0015074">
    <property type="term" value="P:DNA integration"/>
    <property type="evidence" value="ECO:0007669"/>
    <property type="project" value="InterPro"/>
</dbReference>
<feature type="compositionally biased region" description="Polar residues" evidence="1">
    <location>
        <begin position="175"/>
        <end position="189"/>
    </location>
</feature>
<dbReference type="GO" id="GO:0000981">
    <property type="term" value="F:DNA-binding transcription factor activity, RNA polymerase II-specific"/>
    <property type="evidence" value="ECO:0007669"/>
    <property type="project" value="TreeGrafter"/>
</dbReference>
<evidence type="ECO:0000313" key="3">
    <source>
        <dbReference type="EMBL" id="KAE8260097.1"/>
    </source>
</evidence>
<dbReference type="PANTHER" id="PTHR37784:SF2">
    <property type="entry name" value="HIGH-OSMOLARITY-INDUCED TRANSCRIPTION PROTEIN 1"/>
    <property type="match status" value="1"/>
</dbReference>
<dbReference type="PROSITE" id="PS51898">
    <property type="entry name" value="TYR_RECOMBINASE"/>
    <property type="match status" value="1"/>
</dbReference>
<feature type="compositionally biased region" description="Low complexity" evidence="1">
    <location>
        <begin position="621"/>
        <end position="637"/>
    </location>
</feature>
<feature type="region of interest" description="Disordered" evidence="1">
    <location>
        <begin position="621"/>
        <end position="686"/>
    </location>
</feature>
<evidence type="ECO:0000256" key="1">
    <source>
        <dbReference type="SAM" id="MobiDB-lite"/>
    </source>
</evidence>
<dbReference type="GO" id="GO:0006310">
    <property type="term" value="P:DNA recombination"/>
    <property type="evidence" value="ECO:0007669"/>
    <property type="project" value="InterPro"/>
</dbReference>
<evidence type="ECO:0000313" key="5">
    <source>
        <dbReference type="Proteomes" id="UP000077521"/>
    </source>
</evidence>
<protein>
    <recommendedName>
        <fullName evidence="2">Tyr recombinase domain-containing protein</fullName>
    </recommendedName>
</protein>
<evidence type="ECO:0000313" key="4">
    <source>
        <dbReference type="EMBL" id="KAE8260098.1"/>
    </source>
</evidence>